<proteinExistence type="predicted"/>
<reference evidence="3 4" key="1">
    <citation type="submission" date="2019-05" db="EMBL/GenBank/DDBJ databases">
        <title>Burkholderia sp. DHOD12, isolated from subtropical forest soil.</title>
        <authorList>
            <person name="Gao Z.-H."/>
            <person name="Qiu L.-H."/>
        </authorList>
    </citation>
    <scope>NUCLEOTIDE SEQUENCE [LARGE SCALE GENOMIC DNA]</scope>
    <source>
        <strain evidence="3 4">DHOD12</strain>
    </source>
</reference>
<dbReference type="KEGG" id="tvl:FAZ95_05635"/>
<accession>A0A4P8IKF7</accession>
<protein>
    <submittedName>
        <fullName evidence="3">META domain-containing protein</fullName>
    </submittedName>
</protein>
<feature type="signal peptide" evidence="1">
    <location>
        <begin position="1"/>
        <end position="34"/>
    </location>
</feature>
<dbReference type="InterPro" id="IPR005184">
    <property type="entry name" value="DUF306_Meta_HslJ"/>
</dbReference>
<keyword evidence="1" id="KW-0732">Signal</keyword>
<feature type="domain" description="DUF306" evidence="2">
    <location>
        <begin position="55"/>
        <end position="178"/>
    </location>
</feature>
<name>A0A4P8IKF7_9BURK</name>
<dbReference type="Gene3D" id="2.40.128.270">
    <property type="match status" value="1"/>
</dbReference>
<feature type="chain" id="PRO_5020997134" evidence="1">
    <location>
        <begin position="35"/>
        <end position="186"/>
    </location>
</feature>
<sequence length="186" mass="19438">MPNQSTAPRRATVFARARISLSALTLATLAAACAMPKHLDSSAPPSDPFNPAATQLLDDTSWELAEWKNADGSTRALPQAGNGTNGASGDALTLDFSTAGGQRRVSGFSGCNRYMGSYTLKNGSLSFGPLASTRKACQSPAGDLEGAYLDGLAHVAKAGVQMKPPQQLQIVFENGETLIFSHPRGQ</sequence>
<dbReference type="OrthoDB" id="423130at2"/>
<dbReference type="Pfam" id="PF03724">
    <property type="entry name" value="META"/>
    <property type="match status" value="1"/>
</dbReference>
<dbReference type="AlphaFoldDB" id="A0A4P8IKF7"/>
<keyword evidence="4" id="KW-1185">Reference proteome</keyword>
<evidence type="ECO:0000313" key="3">
    <source>
        <dbReference type="EMBL" id="QCP48716.1"/>
    </source>
</evidence>
<dbReference type="EMBL" id="CP040077">
    <property type="protein sequence ID" value="QCP48716.1"/>
    <property type="molecule type" value="Genomic_DNA"/>
</dbReference>
<organism evidence="3 4">
    <name type="scientific">Trinickia violacea</name>
    <dbReference type="NCBI Taxonomy" id="2571746"/>
    <lineage>
        <taxon>Bacteria</taxon>
        <taxon>Pseudomonadati</taxon>
        <taxon>Pseudomonadota</taxon>
        <taxon>Betaproteobacteria</taxon>
        <taxon>Burkholderiales</taxon>
        <taxon>Burkholderiaceae</taxon>
        <taxon>Trinickia</taxon>
    </lineage>
</organism>
<dbReference type="InterPro" id="IPR038670">
    <property type="entry name" value="HslJ-like_sf"/>
</dbReference>
<dbReference type="Proteomes" id="UP000298656">
    <property type="component" value="Chromosome 1"/>
</dbReference>
<dbReference type="PANTHER" id="PTHR35535">
    <property type="entry name" value="HEAT SHOCK PROTEIN HSLJ"/>
    <property type="match status" value="1"/>
</dbReference>
<dbReference type="PANTHER" id="PTHR35535:SF2">
    <property type="entry name" value="DUF306 DOMAIN-CONTAINING PROTEIN"/>
    <property type="match status" value="1"/>
</dbReference>
<evidence type="ECO:0000256" key="1">
    <source>
        <dbReference type="SAM" id="SignalP"/>
    </source>
</evidence>
<evidence type="ECO:0000313" key="4">
    <source>
        <dbReference type="Proteomes" id="UP000298656"/>
    </source>
</evidence>
<dbReference type="RefSeq" id="WP_137331550.1">
    <property type="nucleotide sequence ID" value="NZ_CP040077.1"/>
</dbReference>
<evidence type="ECO:0000259" key="2">
    <source>
        <dbReference type="Pfam" id="PF03724"/>
    </source>
</evidence>
<dbReference type="InterPro" id="IPR053147">
    <property type="entry name" value="Hsp_HslJ-like"/>
</dbReference>
<gene>
    <name evidence="3" type="ORF">FAZ95_05635</name>
</gene>